<reference evidence="3" key="1">
    <citation type="submission" date="2023-12" db="EMBL/GenBank/DDBJ databases">
        <title>Fervidustalea candida gen. nov., sp. nov., a novel member of the family Paenibacillaceae isolated from a geothermal area.</title>
        <authorList>
            <person name="Li W.-J."/>
            <person name="Jiao J.-Y."/>
            <person name="Chen Y."/>
        </authorList>
    </citation>
    <scope>NUCLEOTIDE SEQUENCE</scope>
    <source>
        <strain evidence="3">SYSU GA230002</strain>
    </source>
</reference>
<dbReference type="SUPFAM" id="SSF54106">
    <property type="entry name" value="LysM domain"/>
    <property type="match status" value="1"/>
</dbReference>
<sequence>MRSISFKKTPEWNSTAVIISYDDSDGWYDHVYAPANGQSVESGKAGYGPRLPLLVYSTYAKQKFVDHTLTDQASILKFVEDNWKLGRIGGESLDAQAGSIENMFDFNKGPVAAKLFLDPATGQPLKMYTVKAGDTVGKIASMYKLDWHELAKINNLANLDLIQVGQKLMLPAGN</sequence>
<name>A0ABU5ZLG4_9BACL</name>
<evidence type="ECO:0000313" key="3">
    <source>
        <dbReference type="EMBL" id="MEB3101940.1"/>
    </source>
</evidence>
<gene>
    <name evidence="3" type="ORF">VF724_09710</name>
</gene>
<dbReference type="Pfam" id="PF01476">
    <property type="entry name" value="LysM"/>
    <property type="match status" value="1"/>
</dbReference>
<dbReference type="Pfam" id="PF04185">
    <property type="entry name" value="Phosphoesterase"/>
    <property type="match status" value="1"/>
</dbReference>
<dbReference type="InterPro" id="IPR007312">
    <property type="entry name" value="Phosphoesterase"/>
</dbReference>
<dbReference type="Gene3D" id="3.40.720.10">
    <property type="entry name" value="Alkaline Phosphatase, subunit A"/>
    <property type="match status" value="1"/>
</dbReference>
<protein>
    <submittedName>
        <fullName evidence="3">Alkaline phosphatase family protein</fullName>
    </submittedName>
</protein>
<dbReference type="SMART" id="SM00257">
    <property type="entry name" value="LysM"/>
    <property type="match status" value="1"/>
</dbReference>
<accession>A0ABU5ZLG4</accession>
<evidence type="ECO:0000256" key="1">
    <source>
        <dbReference type="ARBA" id="ARBA00022801"/>
    </source>
</evidence>
<dbReference type="Gene3D" id="3.10.350.10">
    <property type="entry name" value="LysM domain"/>
    <property type="match status" value="1"/>
</dbReference>
<evidence type="ECO:0000259" key="2">
    <source>
        <dbReference type="PROSITE" id="PS51782"/>
    </source>
</evidence>
<comment type="caution">
    <text evidence="3">The sequence shown here is derived from an EMBL/GenBank/DDBJ whole genome shotgun (WGS) entry which is preliminary data.</text>
</comment>
<dbReference type="InterPro" id="IPR018392">
    <property type="entry name" value="LysM"/>
</dbReference>
<evidence type="ECO:0000313" key="4">
    <source>
        <dbReference type="Proteomes" id="UP001310386"/>
    </source>
</evidence>
<dbReference type="InterPro" id="IPR036779">
    <property type="entry name" value="LysM_dom_sf"/>
</dbReference>
<feature type="domain" description="LysM" evidence="2">
    <location>
        <begin position="126"/>
        <end position="170"/>
    </location>
</feature>
<proteinExistence type="predicted"/>
<dbReference type="PANTHER" id="PTHR31956">
    <property type="entry name" value="NON-SPECIFIC PHOSPHOLIPASE C4-RELATED"/>
    <property type="match status" value="1"/>
</dbReference>
<dbReference type="EMBL" id="JAYJLD010000011">
    <property type="protein sequence ID" value="MEB3101940.1"/>
    <property type="molecule type" value="Genomic_DNA"/>
</dbReference>
<dbReference type="CDD" id="cd00118">
    <property type="entry name" value="LysM"/>
    <property type="match status" value="1"/>
</dbReference>
<dbReference type="InterPro" id="IPR017850">
    <property type="entry name" value="Alkaline_phosphatase_core_sf"/>
</dbReference>
<keyword evidence="1" id="KW-0378">Hydrolase</keyword>
<dbReference type="Proteomes" id="UP001310386">
    <property type="component" value="Unassembled WGS sequence"/>
</dbReference>
<keyword evidence="4" id="KW-1185">Reference proteome</keyword>
<organism evidence="3 4">
    <name type="scientific">Ferviditalea candida</name>
    <dbReference type="NCBI Taxonomy" id="3108399"/>
    <lineage>
        <taxon>Bacteria</taxon>
        <taxon>Bacillati</taxon>
        <taxon>Bacillota</taxon>
        <taxon>Bacilli</taxon>
        <taxon>Bacillales</taxon>
        <taxon>Paenibacillaceae</taxon>
        <taxon>Ferviditalea</taxon>
    </lineage>
</organism>
<dbReference type="PROSITE" id="PS51782">
    <property type="entry name" value="LYSM"/>
    <property type="match status" value="1"/>
</dbReference>
<dbReference type="PANTHER" id="PTHR31956:SF1">
    <property type="entry name" value="NON-SPECIFIC PHOSPHOLIPASE C1"/>
    <property type="match status" value="1"/>
</dbReference>